<dbReference type="GO" id="GO:0071111">
    <property type="term" value="F:cyclic-guanylate-specific phosphodiesterase activity"/>
    <property type="evidence" value="ECO:0007669"/>
    <property type="project" value="InterPro"/>
</dbReference>
<gene>
    <name evidence="5" type="ORF">ETQ85_01030</name>
</gene>
<dbReference type="InterPro" id="IPR001789">
    <property type="entry name" value="Sig_transdc_resp-reg_receiver"/>
</dbReference>
<dbReference type="PROSITE" id="PS50110">
    <property type="entry name" value="RESPONSE_REGULATORY"/>
    <property type="match status" value="1"/>
</dbReference>
<comment type="caution">
    <text evidence="5">The sequence shown here is derived from an EMBL/GenBank/DDBJ whole genome shotgun (WGS) entry which is preliminary data.</text>
</comment>
<proteinExistence type="predicted"/>
<dbReference type="InterPro" id="IPR050706">
    <property type="entry name" value="Cyclic-di-GMP_PDE-like"/>
</dbReference>
<dbReference type="CDD" id="cd01949">
    <property type="entry name" value="GGDEF"/>
    <property type="match status" value="1"/>
</dbReference>
<dbReference type="PANTHER" id="PTHR33121">
    <property type="entry name" value="CYCLIC DI-GMP PHOSPHODIESTERASE PDEF"/>
    <property type="match status" value="1"/>
</dbReference>
<dbReference type="PROSITE" id="PS50887">
    <property type="entry name" value="GGDEF"/>
    <property type="match status" value="1"/>
</dbReference>
<keyword evidence="6" id="KW-1185">Reference proteome</keyword>
<evidence type="ECO:0000259" key="2">
    <source>
        <dbReference type="PROSITE" id="PS50110"/>
    </source>
</evidence>
<dbReference type="NCBIfam" id="TIGR00254">
    <property type="entry name" value="GGDEF"/>
    <property type="match status" value="1"/>
</dbReference>
<dbReference type="GO" id="GO:0000160">
    <property type="term" value="P:phosphorelay signal transduction system"/>
    <property type="evidence" value="ECO:0007669"/>
    <property type="project" value="InterPro"/>
</dbReference>
<dbReference type="InterPro" id="IPR000160">
    <property type="entry name" value="GGDEF_dom"/>
</dbReference>
<dbReference type="InterPro" id="IPR043128">
    <property type="entry name" value="Rev_trsase/Diguanyl_cyclase"/>
</dbReference>
<dbReference type="PROSITE" id="PS50883">
    <property type="entry name" value="EAL"/>
    <property type="match status" value="1"/>
</dbReference>
<dbReference type="Gene3D" id="3.30.70.270">
    <property type="match status" value="1"/>
</dbReference>
<dbReference type="CDD" id="cd01948">
    <property type="entry name" value="EAL"/>
    <property type="match status" value="1"/>
</dbReference>
<evidence type="ECO:0000259" key="3">
    <source>
        <dbReference type="PROSITE" id="PS50883"/>
    </source>
</evidence>
<dbReference type="Pfam" id="PF00563">
    <property type="entry name" value="EAL"/>
    <property type="match status" value="1"/>
</dbReference>
<sequence>MIVDDEIDVHQTTVFAMRGLEVLGRTIEFLHAYSAAEACRLLATEKDIAVALLDVVMEEVDAGLSLARTIRDTLGLHELRIVLRTGQPGYAPEMDVIRDYDINDYKTKSDLTRIKLYTTLTAAIRSYNQLHIIAASRRGLDLIVRGSAKLMAERGINEFASGVITQITGLLGLPPEGLIIARRNDAEPVNADNLRIVAAAGRYAGLLNQPLTRVDDADARALLLRCLSEESSVFGARHTALLLGAGAGMVMAAYLDSAQPIGGTDRLLIEVFCSNIAVCLENLDLFSQLSVSAYVDPLLKLPNRTRLMQEIDHRKRKVGAEEETLILIDLDHFSETNEALGHQYGDRILRAVGARLRESFTGSVMVARVHGDTFGLLGPVSRLPQQNVADLFQEPFDIDNAEQMISATFGCVRLDELTGDGAEIIKCASIALKRAKANGRGSFARYDRDMGTEVQERVRLLRNLRNAFQHDRLFLNYQPQIDLSNGRIIGAEALIRWKTESGELVPPDSFIAIAEYSGLIVDIGQWVLRNACFRQISLEKAGFTNFRMAVNVSIAQFRHPQFLDMLEQALADTGINPALLELEITESMAMLEPDYVIGVIHKVKTLGISVAVDDFGTGFSSLSYLQRLAVDRLKIDRGFVNAIRSPAQTTECIAQTVIQLGRNLGLTVIAEGVETETQARLLKQMGCHEAQGYLFAHPLDSSELVRWLEQHRDSGCPLND</sequence>
<keyword evidence="1" id="KW-0597">Phosphoprotein</keyword>
<dbReference type="SUPFAM" id="SSF55073">
    <property type="entry name" value="Nucleotide cyclase"/>
    <property type="match status" value="1"/>
</dbReference>
<reference evidence="5 6" key="1">
    <citation type="submission" date="2019-01" db="EMBL/GenBank/DDBJ databases">
        <title>Zoogloea oleivorans genome sequencing and assembly.</title>
        <authorList>
            <person name="Tancsics A."/>
            <person name="Farkas M."/>
            <person name="Kriszt B."/>
            <person name="Maroti G."/>
            <person name="Horvath B."/>
        </authorList>
    </citation>
    <scope>NUCLEOTIDE SEQUENCE [LARGE SCALE GENOMIC DNA]</scope>
    <source>
        <strain evidence="5 6">Buc</strain>
    </source>
</reference>
<dbReference type="EMBL" id="SDKK01000001">
    <property type="protein sequence ID" value="TYC62307.1"/>
    <property type="molecule type" value="Genomic_DNA"/>
</dbReference>
<dbReference type="Gene3D" id="3.40.50.2300">
    <property type="match status" value="1"/>
</dbReference>
<dbReference type="InterPro" id="IPR035919">
    <property type="entry name" value="EAL_sf"/>
</dbReference>
<dbReference type="InterPro" id="IPR011006">
    <property type="entry name" value="CheY-like_superfamily"/>
</dbReference>
<evidence type="ECO:0000313" key="6">
    <source>
        <dbReference type="Proteomes" id="UP000389128"/>
    </source>
</evidence>
<dbReference type="SMART" id="SM00052">
    <property type="entry name" value="EAL"/>
    <property type="match status" value="1"/>
</dbReference>
<dbReference type="Pfam" id="PF11849">
    <property type="entry name" value="DUF3369"/>
    <property type="match status" value="1"/>
</dbReference>
<dbReference type="AlphaFoldDB" id="A0A6C2D7P2"/>
<dbReference type="SMART" id="SM00267">
    <property type="entry name" value="GGDEF"/>
    <property type="match status" value="1"/>
</dbReference>
<feature type="modified residue" description="4-aspartylphosphate" evidence="1">
    <location>
        <position position="54"/>
    </location>
</feature>
<name>A0A6C2D7P2_9RHOO</name>
<organism evidence="5 6">
    <name type="scientific">Zoogloea oleivorans</name>
    <dbReference type="NCBI Taxonomy" id="1552750"/>
    <lineage>
        <taxon>Bacteria</taxon>
        <taxon>Pseudomonadati</taxon>
        <taxon>Pseudomonadota</taxon>
        <taxon>Betaproteobacteria</taxon>
        <taxon>Rhodocyclales</taxon>
        <taxon>Zoogloeaceae</taxon>
        <taxon>Zoogloea</taxon>
    </lineage>
</organism>
<evidence type="ECO:0000259" key="4">
    <source>
        <dbReference type="PROSITE" id="PS50887"/>
    </source>
</evidence>
<accession>A0A6C2D7P2</accession>
<feature type="domain" description="EAL" evidence="3">
    <location>
        <begin position="457"/>
        <end position="712"/>
    </location>
</feature>
<dbReference type="SUPFAM" id="SSF141868">
    <property type="entry name" value="EAL domain-like"/>
    <property type="match status" value="1"/>
</dbReference>
<dbReference type="SUPFAM" id="SSF52172">
    <property type="entry name" value="CheY-like"/>
    <property type="match status" value="1"/>
</dbReference>
<feature type="domain" description="GGDEF" evidence="4">
    <location>
        <begin position="321"/>
        <end position="448"/>
    </location>
</feature>
<dbReference type="Gene3D" id="3.20.20.450">
    <property type="entry name" value="EAL domain"/>
    <property type="match status" value="1"/>
</dbReference>
<dbReference type="InterPro" id="IPR021800">
    <property type="entry name" value="DUF3369"/>
</dbReference>
<dbReference type="Pfam" id="PF00990">
    <property type="entry name" value="GGDEF"/>
    <property type="match status" value="1"/>
</dbReference>
<feature type="domain" description="Response regulatory" evidence="2">
    <location>
        <begin position="1"/>
        <end position="123"/>
    </location>
</feature>
<dbReference type="Proteomes" id="UP000389128">
    <property type="component" value="Unassembled WGS sequence"/>
</dbReference>
<evidence type="ECO:0000256" key="1">
    <source>
        <dbReference type="PROSITE-ProRule" id="PRU00169"/>
    </source>
</evidence>
<evidence type="ECO:0000313" key="5">
    <source>
        <dbReference type="EMBL" id="TYC62307.1"/>
    </source>
</evidence>
<dbReference type="InterPro" id="IPR029787">
    <property type="entry name" value="Nucleotide_cyclase"/>
</dbReference>
<dbReference type="InterPro" id="IPR001633">
    <property type="entry name" value="EAL_dom"/>
</dbReference>
<dbReference type="PANTHER" id="PTHR33121:SF70">
    <property type="entry name" value="SIGNALING PROTEIN YKOW"/>
    <property type="match status" value="1"/>
</dbReference>
<dbReference type="OrthoDB" id="9813903at2"/>
<protein>
    <submittedName>
        <fullName evidence="5">EAL domain-containing protein</fullName>
    </submittedName>
</protein>